<sequence>MTEDCPSGWEFNSENGKWYCFSTNELIWTDAEDHCASLGPGVHLASIHSQGELDWILSTPTMDQALKQERLRHLPQNPEDIVTIILHHPQKLELVFIGGLEALMKVQKGLGHGVTELPLTSRPGMEPNQLEEQICGDKCDYPKLEVRQGTRRKCRGSASTPVNYRIGCEVRELRKNGEPASGKKAALVRKGTVERGQQRAFLEQQNHRETGPRRIRLQICGDKRYYPKLEVRQGTRRKCRGSASTPVNYRNGCEVRELRKNAKPASG</sequence>
<dbReference type="SMART" id="SM00034">
    <property type="entry name" value="CLECT"/>
    <property type="match status" value="1"/>
</dbReference>
<dbReference type="SUPFAM" id="SSF56436">
    <property type="entry name" value="C-type lectin-like"/>
    <property type="match status" value="1"/>
</dbReference>
<evidence type="ECO:0000313" key="1">
    <source>
        <dbReference type="EMBL" id="CAD7229253.1"/>
    </source>
</evidence>
<proteinExistence type="predicted"/>
<protein>
    <submittedName>
        <fullName evidence="1">Uncharacterized protein</fullName>
    </submittedName>
</protein>
<dbReference type="EMBL" id="OB661959">
    <property type="protein sequence ID" value="CAD7229253.1"/>
    <property type="molecule type" value="Genomic_DNA"/>
</dbReference>
<gene>
    <name evidence="1" type="ORF">CTOB1V02_LOCUS7126</name>
</gene>
<reference evidence="1" key="1">
    <citation type="submission" date="2020-11" db="EMBL/GenBank/DDBJ databases">
        <authorList>
            <person name="Tran Van P."/>
        </authorList>
    </citation>
    <scope>NUCLEOTIDE SEQUENCE</scope>
</reference>
<accession>A0A7R8ZRA3</accession>
<organism evidence="1">
    <name type="scientific">Cyprideis torosa</name>
    <dbReference type="NCBI Taxonomy" id="163714"/>
    <lineage>
        <taxon>Eukaryota</taxon>
        <taxon>Metazoa</taxon>
        <taxon>Ecdysozoa</taxon>
        <taxon>Arthropoda</taxon>
        <taxon>Crustacea</taxon>
        <taxon>Oligostraca</taxon>
        <taxon>Ostracoda</taxon>
        <taxon>Podocopa</taxon>
        <taxon>Podocopida</taxon>
        <taxon>Cytherocopina</taxon>
        <taxon>Cytheroidea</taxon>
        <taxon>Cytherideidae</taxon>
        <taxon>Cyprideis</taxon>
    </lineage>
</organism>
<dbReference type="Gene3D" id="3.10.100.10">
    <property type="entry name" value="Mannose-Binding Protein A, subunit A"/>
    <property type="match status" value="1"/>
</dbReference>
<dbReference type="InterPro" id="IPR016187">
    <property type="entry name" value="CTDL_fold"/>
</dbReference>
<dbReference type="InterPro" id="IPR016186">
    <property type="entry name" value="C-type_lectin-like/link_sf"/>
</dbReference>
<dbReference type="AlphaFoldDB" id="A0A7R8ZRA3"/>
<name>A0A7R8ZRA3_9CRUS</name>
<dbReference type="InterPro" id="IPR001304">
    <property type="entry name" value="C-type_lectin-like"/>
</dbReference>